<protein>
    <recommendedName>
        <fullName evidence="3">Lipoprotein</fullName>
    </recommendedName>
</protein>
<evidence type="ECO:0000313" key="1">
    <source>
        <dbReference type="EMBL" id="GGZ65152.1"/>
    </source>
</evidence>
<proteinExistence type="predicted"/>
<dbReference type="Proteomes" id="UP000643403">
    <property type="component" value="Unassembled WGS sequence"/>
</dbReference>
<organism evidence="1 2">
    <name type="scientific">Cognatilysobacter xinjiangensis</name>
    <dbReference type="NCBI Taxonomy" id="546892"/>
    <lineage>
        <taxon>Bacteria</taxon>
        <taxon>Pseudomonadati</taxon>
        <taxon>Pseudomonadota</taxon>
        <taxon>Gammaproteobacteria</taxon>
        <taxon>Lysobacterales</taxon>
        <taxon>Lysobacteraceae</taxon>
        <taxon>Cognatilysobacter</taxon>
    </lineage>
</organism>
<name>A0ABQ3C298_9GAMM</name>
<dbReference type="EMBL" id="BMXY01000002">
    <property type="protein sequence ID" value="GGZ65152.1"/>
    <property type="molecule type" value="Genomic_DNA"/>
</dbReference>
<sequence length="221" mass="22975">MLLAMACAMALAGCGQNDVTPIGMAATAGQCAKDTDCKGERICEAGRCTIPSTPPLAAAVAAKPAGASEPAPTRPAVALLAALRLKPGTYEREGEADVAVQGYVDAGLVPAKADARVDYSDYRLLRKPATLLGHDLVGLDEEYMVEHIGCCVSEGMAVALRLRPDGEDLDAFARSNGCSLQSEADSYTLEQLFLLGLPKAPAGTYTVLQCKARDAVSDDGE</sequence>
<evidence type="ECO:0008006" key="3">
    <source>
        <dbReference type="Google" id="ProtNLM"/>
    </source>
</evidence>
<evidence type="ECO:0000313" key="2">
    <source>
        <dbReference type="Proteomes" id="UP000643403"/>
    </source>
</evidence>
<keyword evidence="2" id="KW-1185">Reference proteome</keyword>
<gene>
    <name evidence="1" type="ORF">GCM10008101_18650</name>
</gene>
<reference evidence="2" key="1">
    <citation type="journal article" date="2019" name="Int. J. Syst. Evol. Microbiol.">
        <title>The Global Catalogue of Microorganisms (GCM) 10K type strain sequencing project: providing services to taxonomists for standard genome sequencing and annotation.</title>
        <authorList>
            <consortium name="The Broad Institute Genomics Platform"/>
            <consortium name="The Broad Institute Genome Sequencing Center for Infectious Disease"/>
            <person name="Wu L."/>
            <person name="Ma J."/>
        </authorList>
    </citation>
    <scope>NUCLEOTIDE SEQUENCE [LARGE SCALE GENOMIC DNA]</scope>
    <source>
        <strain evidence="2">KCTC 22558</strain>
    </source>
</reference>
<accession>A0ABQ3C298</accession>
<comment type="caution">
    <text evidence="1">The sequence shown here is derived from an EMBL/GenBank/DDBJ whole genome shotgun (WGS) entry which is preliminary data.</text>
</comment>